<evidence type="ECO:0000313" key="3">
    <source>
        <dbReference type="EMBL" id="AKU98877.1"/>
    </source>
</evidence>
<keyword evidence="2" id="KW-0732">Signal</keyword>
<dbReference type="PATRIC" id="fig|1391654.3.peg.5619"/>
<keyword evidence="4" id="KW-1185">Reference proteome</keyword>
<dbReference type="RefSeq" id="WP_146649971.1">
    <property type="nucleotide sequence ID" value="NZ_CP012333.1"/>
</dbReference>
<dbReference type="KEGG" id="llu:AKJ09_05541"/>
<evidence type="ECO:0000313" key="4">
    <source>
        <dbReference type="Proteomes" id="UP000064967"/>
    </source>
</evidence>
<proteinExistence type="predicted"/>
<accession>A0A0K1PZF6</accession>
<gene>
    <name evidence="3" type="ORF">AKJ09_05541</name>
</gene>
<feature type="chain" id="PRO_5005466305" description="Lipoprotein" evidence="2">
    <location>
        <begin position="21"/>
        <end position="226"/>
    </location>
</feature>
<evidence type="ECO:0000256" key="1">
    <source>
        <dbReference type="SAM" id="MobiDB-lite"/>
    </source>
</evidence>
<dbReference type="OrthoDB" id="5518533at2"/>
<sequence>MRRGLVALFSFASLAFVACAPTRYEYAPVATTSGVMPGVPSVDYKVPGSGQGDVRLGAVGITTIPSPGVADVAGIRAAHLRMTVTNRSGQTWTVDGSEQRLELEKRQPIVAALGSNGAYAPTVAIAPGMTQSIDLYFPLPADQQKVTELPKFSAIWTVRTGGQPLTERTSFERVIAQPAPSPPQRDLPGSYFLDPWNAQGNFPTLEPPDAIGYPPDNWPPTRTRNW</sequence>
<protein>
    <recommendedName>
        <fullName evidence="5">Lipoprotein</fullName>
    </recommendedName>
</protein>
<feature type="region of interest" description="Disordered" evidence="1">
    <location>
        <begin position="203"/>
        <end position="226"/>
    </location>
</feature>
<name>A0A0K1PZF6_9BACT</name>
<dbReference type="AlphaFoldDB" id="A0A0K1PZF6"/>
<feature type="signal peptide" evidence="2">
    <location>
        <begin position="1"/>
        <end position="20"/>
    </location>
</feature>
<evidence type="ECO:0000256" key="2">
    <source>
        <dbReference type="SAM" id="SignalP"/>
    </source>
</evidence>
<dbReference type="PROSITE" id="PS51257">
    <property type="entry name" value="PROKAR_LIPOPROTEIN"/>
    <property type="match status" value="1"/>
</dbReference>
<reference evidence="3 4" key="1">
    <citation type="submission" date="2015-08" db="EMBL/GenBank/DDBJ databases">
        <authorList>
            <person name="Babu N.S."/>
            <person name="Beckwith C.J."/>
            <person name="Beseler K.G."/>
            <person name="Brison A."/>
            <person name="Carone J.V."/>
            <person name="Caskin T.P."/>
            <person name="Diamond M."/>
            <person name="Durham M.E."/>
            <person name="Foxe J.M."/>
            <person name="Go M."/>
            <person name="Henderson B.A."/>
            <person name="Jones I.B."/>
            <person name="McGettigan J.A."/>
            <person name="Micheletti S.J."/>
            <person name="Nasrallah M.E."/>
            <person name="Ortiz D."/>
            <person name="Piller C.R."/>
            <person name="Privatt S.R."/>
            <person name="Schneider S.L."/>
            <person name="Sharp S."/>
            <person name="Smith T.C."/>
            <person name="Stanton J.D."/>
            <person name="Ullery H.E."/>
            <person name="Wilson R.J."/>
            <person name="Serrano M.G."/>
            <person name="Buck G."/>
            <person name="Lee V."/>
            <person name="Wang Y."/>
            <person name="Carvalho R."/>
            <person name="Voegtly L."/>
            <person name="Shi R."/>
            <person name="Duckworth R."/>
            <person name="Johnson A."/>
            <person name="Loviza R."/>
            <person name="Walstead R."/>
            <person name="Shah Z."/>
            <person name="Kiflezghi M."/>
            <person name="Wade K."/>
            <person name="Ball S.L."/>
            <person name="Bradley K.W."/>
            <person name="Asai D.J."/>
            <person name="Bowman C.A."/>
            <person name="Russell D.A."/>
            <person name="Pope W.H."/>
            <person name="Jacobs-Sera D."/>
            <person name="Hendrix R.W."/>
            <person name="Hatfull G.F."/>
        </authorList>
    </citation>
    <scope>NUCLEOTIDE SEQUENCE [LARGE SCALE GENOMIC DNA]</scope>
    <source>
        <strain evidence="3 4">DSM 27648</strain>
    </source>
</reference>
<dbReference type="EMBL" id="CP012333">
    <property type="protein sequence ID" value="AKU98877.1"/>
    <property type="molecule type" value="Genomic_DNA"/>
</dbReference>
<dbReference type="Proteomes" id="UP000064967">
    <property type="component" value="Chromosome"/>
</dbReference>
<evidence type="ECO:0008006" key="5">
    <source>
        <dbReference type="Google" id="ProtNLM"/>
    </source>
</evidence>
<organism evidence="3 4">
    <name type="scientific">Labilithrix luteola</name>
    <dbReference type="NCBI Taxonomy" id="1391654"/>
    <lineage>
        <taxon>Bacteria</taxon>
        <taxon>Pseudomonadati</taxon>
        <taxon>Myxococcota</taxon>
        <taxon>Polyangia</taxon>
        <taxon>Polyangiales</taxon>
        <taxon>Labilitrichaceae</taxon>
        <taxon>Labilithrix</taxon>
    </lineage>
</organism>
<dbReference type="STRING" id="1391654.AKJ09_05541"/>